<gene>
    <name evidence="1" type="ORF">NCTC10684_01346</name>
</gene>
<dbReference type="EMBL" id="UFSM01000001">
    <property type="protein sequence ID" value="SUU88139.1"/>
    <property type="molecule type" value="Genomic_DNA"/>
</dbReference>
<proteinExistence type="predicted"/>
<evidence type="ECO:0000313" key="2">
    <source>
        <dbReference type="Proteomes" id="UP000254701"/>
    </source>
</evidence>
<protein>
    <submittedName>
        <fullName evidence="1">Uncharacterized protein</fullName>
    </submittedName>
</protein>
<dbReference type="RefSeq" id="WP_165915914.1">
    <property type="nucleotide sequence ID" value="NZ_BAAAVY010000010.1"/>
</dbReference>
<dbReference type="AlphaFoldDB" id="A0A380WGJ6"/>
<accession>A0A380WGJ6</accession>
<reference evidence="1 2" key="1">
    <citation type="submission" date="2018-06" db="EMBL/GenBank/DDBJ databases">
        <authorList>
            <consortium name="Pathogen Informatics"/>
            <person name="Doyle S."/>
        </authorList>
    </citation>
    <scope>NUCLEOTIDE SEQUENCE [LARGE SCALE GENOMIC DNA]</scope>
    <source>
        <strain evidence="1 2">NCTC10684</strain>
    </source>
</reference>
<organism evidence="1 2">
    <name type="scientific">Aminobacter aminovorans</name>
    <name type="common">Chelatobacter heintzii</name>
    <dbReference type="NCBI Taxonomy" id="83263"/>
    <lineage>
        <taxon>Bacteria</taxon>
        <taxon>Pseudomonadati</taxon>
        <taxon>Pseudomonadota</taxon>
        <taxon>Alphaproteobacteria</taxon>
        <taxon>Hyphomicrobiales</taxon>
        <taxon>Phyllobacteriaceae</taxon>
        <taxon>Aminobacter</taxon>
    </lineage>
</organism>
<dbReference type="Proteomes" id="UP000254701">
    <property type="component" value="Unassembled WGS sequence"/>
</dbReference>
<sequence length="58" mass="6538">MYELMQNLLVAAWYGQPSEHATDAVPDEPAVGSVGDRLHRDLDACFQAIHEQISERKQ</sequence>
<evidence type="ECO:0000313" key="1">
    <source>
        <dbReference type="EMBL" id="SUU88139.1"/>
    </source>
</evidence>
<name>A0A380WGJ6_AMIAI</name>